<feature type="chain" id="PRO_5025405768" description="DOMON domain-containing protein" evidence="3">
    <location>
        <begin position="23"/>
        <end position="543"/>
    </location>
</feature>
<feature type="domain" description="DOMON" evidence="4">
    <location>
        <begin position="81"/>
        <end position="212"/>
    </location>
</feature>
<reference evidence="5" key="1">
    <citation type="journal article" date="2020" name="Stud. Mycol.">
        <title>101 Dothideomycetes genomes: a test case for predicting lifestyles and emergence of pathogens.</title>
        <authorList>
            <person name="Haridas S."/>
            <person name="Albert R."/>
            <person name="Binder M."/>
            <person name="Bloem J."/>
            <person name="Labutti K."/>
            <person name="Salamov A."/>
            <person name="Andreopoulos B."/>
            <person name="Baker S."/>
            <person name="Barry K."/>
            <person name="Bills G."/>
            <person name="Bluhm B."/>
            <person name="Cannon C."/>
            <person name="Castanera R."/>
            <person name="Culley D."/>
            <person name="Daum C."/>
            <person name="Ezra D."/>
            <person name="Gonzalez J."/>
            <person name="Henrissat B."/>
            <person name="Kuo A."/>
            <person name="Liang C."/>
            <person name="Lipzen A."/>
            <person name="Lutzoni F."/>
            <person name="Magnuson J."/>
            <person name="Mondo S."/>
            <person name="Nolan M."/>
            <person name="Ohm R."/>
            <person name="Pangilinan J."/>
            <person name="Park H.-J."/>
            <person name="Ramirez L."/>
            <person name="Alfaro M."/>
            <person name="Sun H."/>
            <person name="Tritt A."/>
            <person name="Yoshinaga Y."/>
            <person name="Zwiers L.-H."/>
            <person name="Turgeon B."/>
            <person name="Goodwin S."/>
            <person name="Spatafora J."/>
            <person name="Crous P."/>
            <person name="Grigoriev I."/>
        </authorList>
    </citation>
    <scope>NUCLEOTIDE SEQUENCE</scope>
    <source>
        <strain evidence="5">CBS 379.55</strain>
    </source>
</reference>
<dbReference type="InterPro" id="IPR015920">
    <property type="entry name" value="Cellobiose_DH-like_cyt"/>
</dbReference>
<sequence>MEIRISRLGALLALLSASLTHAQSIASPSPSSSSQPAPTSPPSSTFYVPETETQFSLNIANDTTSDSGDVYMYMTSPAYSWVGFGFGSRMEGALMFVVYADGSGKSTSMFQVSSLHVALLSSRKQHPRRSVLTPNTNLPLTDLTLSPRLSLHGPHTEPSFAPATQISLLPGTRIDPDSGMFVLHAVCRYCRAWPGGSLDVTSRTAPMIFAFGPGHAMMSDDKNAGLKRHGRFGRFEMDLVAATGVGGVPEGNQKEMRGVRMLDGDFGRKDHDGKKVAHAVLGCLAIFVVWPVNVAVGAWVRRRRGWVHGVVSAVLVGMLAASYGVGGVVGGQFNRSRTLQTPHQILALISLFPLLLTVLLPLWPLTRLAPTVLPELHVPFASLTLVCLILTGGLGLHLGGQSRPIILVYSAVALGIFLLCLIVQRCARRRRGRGGQREEEEEDEQRLMSSSGGRGMGMGMKMTLKGWKDVGSASASASLRSESAASVDRPGYYAGGRAGSPTNGDANGSGNANGGKVFGGGTMPGPQYLLNMHPGVPVQPGRW</sequence>
<evidence type="ECO:0000256" key="3">
    <source>
        <dbReference type="SAM" id="SignalP"/>
    </source>
</evidence>
<dbReference type="AlphaFoldDB" id="A0A6A6J803"/>
<evidence type="ECO:0000256" key="1">
    <source>
        <dbReference type="SAM" id="MobiDB-lite"/>
    </source>
</evidence>
<dbReference type="GeneID" id="54546958"/>
<dbReference type="RefSeq" id="XP_033649906.1">
    <property type="nucleotide sequence ID" value="XM_033793783.1"/>
</dbReference>
<gene>
    <name evidence="5" type="ORF">EI97DRAFT_212487</name>
</gene>
<keyword evidence="6" id="KW-1185">Reference proteome</keyword>
<evidence type="ECO:0000256" key="2">
    <source>
        <dbReference type="SAM" id="Phobius"/>
    </source>
</evidence>
<protein>
    <recommendedName>
        <fullName evidence="4">DOMON domain-containing protein</fullName>
    </recommendedName>
</protein>
<evidence type="ECO:0000259" key="4">
    <source>
        <dbReference type="SMART" id="SM00664"/>
    </source>
</evidence>
<keyword evidence="2" id="KW-1133">Transmembrane helix</keyword>
<evidence type="ECO:0000313" key="5">
    <source>
        <dbReference type="EMBL" id="KAF2272367.1"/>
    </source>
</evidence>
<dbReference type="CDD" id="cd09630">
    <property type="entry name" value="CDH_like_cytochrome"/>
    <property type="match status" value="1"/>
</dbReference>
<feature type="region of interest" description="Disordered" evidence="1">
    <location>
        <begin position="431"/>
        <end position="453"/>
    </location>
</feature>
<feature type="transmembrane region" description="Helical" evidence="2">
    <location>
        <begin position="306"/>
        <end position="325"/>
    </location>
</feature>
<keyword evidence="3" id="KW-0732">Signal</keyword>
<keyword evidence="2" id="KW-0472">Membrane</keyword>
<dbReference type="InterPro" id="IPR005018">
    <property type="entry name" value="DOMON_domain"/>
</dbReference>
<dbReference type="EMBL" id="ML986522">
    <property type="protein sequence ID" value="KAF2272367.1"/>
    <property type="molecule type" value="Genomic_DNA"/>
</dbReference>
<dbReference type="Proteomes" id="UP000800097">
    <property type="component" value="Unassembled WGS sequence"/>
</dbReference>
<feature type="transmembrane region" description="Helical" evidence="2">
    <location>
        <begin position="405"/>
        <end position="423"/>
    </location>
</feature>
<organism evidence="5 6">
    <name type="scientific">Westerdykella ornata</name>
    <dbReference type="NCBI Taxonomy" id="318751"/>
    <lineage>
        <taxon>Eukaryota</taxon>
        <taxon>Fungi</taxon>
        <taxon>Dikarya</taxon>
        <taxon>Ascomycota</taxon>
        <taxon>Pezizomycotina</taxon>
        <taxon>Dothideomycetes</taxon>
        <taxon>Pleosporomycetidae</taxon>
        <taxon>Pleosporales</taxon>
        <taxon>Sporormiaceae</taxon>
        <taxon>Westerdykella</taxon>
    </lineage>
</organism>
<dbReference type="OrthoDB" id="19261at2759"/>
<dbReference type="PANTHER" id="PTHR47797">
    <property type="entry name" value="DEHYDROGENASE, PUTATIVE (AFU_ORTHOLOGUE AFUA_8G05805)-RELATED"/>
    <property type="match status" value="1"/>
</dbReference>
<feature type="transmembrane region" description="Helical" evidence="2">
    <location>
        <begin position="345"/>
        <end position="366"/>
    </location>
</feature>
<dbReference type="SMART" id="SM00664">
    <property type="entry name" value="DoH"/>
    <property type="match status" value="1"/>
</dbReference>
<feature type="transmembrane region" description="Helical" evidence="2">
    <location>
        <begin position="378"/>
        <end position="399"/>
    </location>
</feature>
<name>A0A6A6J803_WESOR</name>
<feature type="signal peptide" evidence="3">
    <location>
        <begin position="1"/>
        <end position="22"/>
    </location>
</feature>
<keyword evidence="2" id="KW-0812">Transmembrane</keyword>
<dbReference type="Gene3D" id="2.60.40.1210">
    <property type="entry name" value="Cellobiose dehydrogenase, cytochrome domain"/>
    <property type="match status" value="2"/>
</dbReference>
<dbReference type="SUPFAM" id="SSF49344">
    <property type="entry name" value="CBD9-like"/>
    <property type="match status" value="2"/>
</dbReference>
<feature type="region of interest" description="Disordered" evidence="1">
    <location>
        <begin position="490"/>
        <end position="519"/>
    </location>
</feature>
<accession>A0A6A6J803</accession>
<evidence type="ECO:0000313" key="6">
    <source>
        <dbReference type="Proteomes" id="UP000800097"/>
    </source>
</evidence>
<dbReference type="PANTHER" id="PTHR47797:SF1">
    <property type="entry name" value="CYTOCHROME B561 DOMAIN-CONTAINING PROTEIN-RELATED"/>
    <property type="match status" value="1"/>
</dbReference>
<feature type="transmembrane region" description="Helical" evidence="2">
    <location>
        <begin position="276"/>
        <end position="299"/>
    </location>
</feature>
<feature type="region of interest" description="Disordered" evidence="1">
    <location>
        <begin position="25"/>
        <end position="45"/>
    </location>
</feature>
<proteinExistence type="predicted"/>